<dbReference type="SUPFAM" id="SSF52540">
    <property type="entry name" value="P-loop containing nucleoside triphosphate hydrolases"/>
    <property type="match status" value="1"/>
</dbReference>
<accession>A0A448YMM8</accession>
<dbReference type="InterPro" id="IPR014001">
    <property type="entry name" value="Helicase_ATP-bd"/>
</dbReference>
<evidence type="ECO:0000256" key="4">
    <source>
        <dbReference type="ARBA" id="ARBA00022806"/>
    </source>
</evidence>
<dbReference type="PANTHER" id="PTHR47959:SF24">
    <property type="entry name" value="ATP-DEPENDENT RNA HELICASE"/>
    <property type="match status" value="1"/>
</dbReference>
<dbReference type="PROSITE" id="PS51192">
    <property type="entry name" value="HELICASE_ATP_BIND_1"/>
    <property type="match status" value="1"/>
</dbReference>
<dbReference type="GO" id="GO:0003723">
    <property type="term" value="F:RNA binding"/>
    <property type="evidence" value="ECO:0007669"/>
    <property type="project" value="UniProtKB-KW"/>
</dbReference>
<keyword evidence="2" id="KW-0547">Nucleotide-binding</keyword>
<keyword evidence="5" id="KW-0067">ATP-binding</keyword>
<dbReference type="GO" id="GO:0016787">
    <property type="term" value="F:hydrolase activity"/>
    <property type="evidence" value="ECO:0007669"/>
    <property type="project" value="UniProtKB-KW"/>
</dbReference>
<dbReference type="InterPro" id="IPR050079">
    <property type="entry name" value="DEAD_box_RNA_helicase"/>
</dbReference>
<keyword evidence="3" id="KW-0378">Hydrolase</keyword>
<name>A0A448YMM8_BRENA</name>
<dbReference type="OrthoDB" id="10261904at2759"/>
<keyword evidence="1" id="KW-0698">rRNA processing</keyword>
<dbReference type="GO" id="GO:0005829">
    <property type="term" value="C:cytosol"/>
    <property type="evidence" value="ECO:0007669"/>
    <property type="project" value="TreeGrafter"/>
</dbReference>
<evidence type="ECO:0000313" key="8">
    <source>
        <dbReference type="EMBL" id="VEU22192.1"/>
    </source>
</evidence>
<dbReference type="GO" id="GO:0006364">
    <property type="term" value="P:rRNA processing"/>
    <property type="evidence" value="ECO:0007669"/>
    <property type="project" value="UniProtKB-KW"/>
</dbReference>
<dbReference type="AlphaFoldDB" id="A0A448YMM8"/>
<organism evidence="8 9">
    <name type="scientific">Brettanomyces naardenensis</name>
    <name type="common">Yeast</name>
    <dbReference type="NCBI Taxonomy" id="13370"/>
    <lineage>
        <taxon>Eukaryota</taxon>
        <taxon>Fungi</taxon>
        <taxon>Dikarya</taxon>
        <taxon>Ascomycota</taxon>
        <taxon>Saccharomycotina</taxon>
        <taxon>Pichiomycetes</taxon>
        <taxon>Pichiales</taxon>
        <taxon>Pichiaceae</taxon>
        <taxon>Brettanomyces</taxon>
    </lineage>
</organism>
<evidence type="ECO:0000256" key="3">
    <source>
        <dbReference type="ARBA" id="ARBA00022801"/>
    </source>
</evidence>
<reference evidence="8 9" key="1">
    <citation type="submission" date="2018-12" db="EMBL/GenBank/DDBJ databases">
        <authorList>
            <person name="Tiukova I."/>
            <person name="Dainat J."/>
        </authorList>
    </citation>
    <scope>NUCLEOTIDE SEQUENCE [LARGE SCALE GENOMIC DNA]</scope>
</reference>
<evidence type="ECO:0000259" key="7">
    <source>
        <dbReference type="PROSITE" id="PS51192"/>
    </source>
</evidence>
<evidence type="ECO:0000256" key="2">
    <source>
        <dbReference type="ARBA" id="ARBA00022741"/>
    </source>
</evidence>
<keyword evidence="9" id="KW-1185">Reference proteome</keyword>
<keyword evidence="4" id="KW-0347">Helicase</keyword>
<sequence length="133" mass="15268">MTDQAKELMRKPHVIVATPGRLMDQLENTKGFSLRAMQYLVMDEADRLLDMELGLVLDKIFQVFPGERETYLFSATLISKVEKLQRAPLTDPAKVEVNSRYSTVDALIQTMMVVPDGYKNTFLMHVPNKMWES</sequence>
<dbReference type="PROSITE" id="PS00039">
    <property type="entry name" value="DEAD_ATP_HELICASE"/>
    <property type="match status" value="1"/>
</dbReference>
<dbReference type="PANTHER" id="PTHR47959">
    <property type="entry name" value="ATP-DEPENDENT RNA HELICASE RHLE-RELATED"/>
    <property type="match status" value="1"/>
</dbReference>
<dbReference type="Proteomes" id="UP000290900">
    <property type="component" value="Unassembled WGS sequence"/>
</dbReference>
<gene>
    <name evidence="8" type="ORF">BRENAR_LOCUS2924</name>
</gene>
<evidence type="ECO:0000256" key="6">
    <source>
        <dbReference type="ARBA" id="ARBA00022884"/>
    </source>
</evidence>
<protein>
    <submittedName>
        <fullName evidence="8">DEKNAAC103188</fullName>
    </submittedName>
</protein>
<feature type="domain" description="Helicase ATP-binding" evidence="7">
    <location>
        <begin position="1"/>
        <end position="95"/>
    </location>
</feature>
<dbReference type="InterPro" id="IPR011545">
    <property type="entry name" value="DEAD/DEAH_box_helicase_dom"/>
</dbReference>
<evidence type="ECO:0000256" key="1">
    <source>
        <dbReference type="ARBA" id="ARBA00022552"/>
    </source>
</evidence>
<dbReference type="Gene3D" id="3.40.50.300">
    <property type="entry name" value="P-loop containing nucleotide triphosphate hydrolases"/>
    <property type="match status" value="1"/>
</dbReference>
<dbReference type="GO" id="GO:0005524">
    <property type="term" value="F:ATP binding"/>
    <property type="evidence" value="ECO:0007669"/>
    <property type="project" value="UniProtKB-KW"/>
</dbReference>
<dbReference type="Pfam" id="PF00270">
    <property type="entry name" value="DEAD"/>
    <property type="match status" value="1"/>
</dbReference>
<evidence type="ECO:0000256" key="5">
    <source>
        <dbReference type="ARBA" id="ARBA00022840"/>
    </source>
</evidence>
<keyword evidence="6" id="KW-0694">RNA-binding</keyword>
<dbReference type="InParanoid" id="A0A448YMM8"/>
<dbReference type="InterPro" id="IPR000629">
    <property type="entry name" value="RNA-helicase_DEAD-box_CS"/>
</dbReference>
<proteinExistence type="predicted"/>
<dbReference type="STRING" id="13370.A0A448YMM8"/>
<dbReference type="InterPro" id="IPR027417">
    <property type="entry name" value="P-loop_NTPase"/>
</dbReference>
<dbReference type="EMBL" id="CAACVR010000019">
    <property type="protein sequence ID" value="VEU22192.1"/>
    <property type="molecule type" value="Genomic_DNA"/>
</dbReference>
<dbReference type="GO" id="GO:0003724">
    <property type="term" value="F:RNA helicase activity"/>
    <property type="evidence" value="ECO:0007669"/>
    <property type="project" value="TreeGrafter"/>
</dbReference>
<evidence type="ECO:0000313" key="9">
    <source>
        <dbReference type="Proteomes" id="UP000290900"/>
    </source>
</evidence>